<reference evidence="8 9" key="1">
    <citation type="submission" date="2020-09" db="EMBL/GenBank/DDBJ databases">
        <title>Genome sequencing and assembly of Pontibacter sp.</title>
        <authorList>
            <person name="Chhetri G."/>
        </authorList>
    </citation>
    <scope>NUCLEOTIDE SEQUENCE [LARGE SCALE GENOMIC DNA]</scope>
    <source>
        <strain evidence="8 9">JH31</strain>
    </source>
</reference>
<dbReference type="PROSITE" id="PS01279">
    <property type="entry name" value="PCMT"/>
    <property type="match status" value="1"/>
</dbReference>
<gene>
    <name evidence="7" type="primary">pcm</name>
    <name evidence="8" type="ORF">H9Q13_03165</name>
</gene>
<organism evidence="8 9">
    <name type="scientific">Pontibacter aquaedesilientis</name>
    <dbReference type="NCBI Taxonomy" id="2766980"/>
    <lineage>
        <taxon>Bacteria</taxon>
        <taxon>Pseudomonadati</taxon>
        <taxon>Bacteroidota</taxon>
        <taxon>Cytophagia</taxon>
        <taxon>Cytophagales</taxon>
        <taxon>Hymenobacteraceae</taxon>
        <taxon>Pontibacter</taxon>
    </lineage>
</organism>
<comment type="function">
    <text evidence="7">Catalyzes the methyl esterification of L-isoaspartyl residues in peptides and proteins that result from spontaneous decomposition of normal L-aspartyl and L-asparaginyl residues. It plays a role in the repair and/or degradation of damaged proteins.</text>
</comment>
<keyword evidence="4 7" id="KW-0489">Methyltransferase</keyword>
<comment type="similarity">
    <text evidence="2 7">Belongs to the methyltransferase superfamily. L-isoaspartyl/D-aspartyl protein methyltransferase family.</text>
</comment>
<comment type="caution">
    <text evidence="8">The sequence shown here is derived from an EMBL/GenBank/DDBJ whole genome shotgun (WGS) entry which is preliminary data.</text>
</comment>
<proteinExistence type="inferred from homology"/>
<dbReference type="EMBL" id="JACXAJ010000001">
    <property type="protein sequence ID" value="MBD1396153.1"/>
    <property type="molecule type" value="Genomic_DNA"/>
</dbReference>
<dbReference type="NCBIfam" id="NF001453">
    <property type="entry name" value="PRK00312.1"/>
    <property type="match status" value="1"/>
</dbReference>
<dbReference type="Gene3D" id="3.40.50.150">
    <property type="entry name" value="Vaccinia Virus protein VP39"/>
    <property type="match status" value="1"/>
</dbReference>
<comment type="subcellular location">
    <subcellularLocation>
        <location evidence="1 7">Cytoplasm</location>
    </subcellularLocation>
</comment>
<dbReference type="GO" id="GO:0004719">
    <property type="term" value="F:protein-L-isoaspartate (D-aspartate) O-methyltransferase activity"/>
    <property type="evidence" value="ECO:0007669"/>
    <property type="project" value="UniProtKB-EC"/>
</dbReference>
<keyword evidence="6 7" id="KW-0949">S-adenosyl-L-methionine</keyword>
<accession>A0ABR7XCX8</accession>
<dbReference type="HAMAP" id="MF_00090">
    <property type="entry name" value="PIMT"/>
    <property type="match status" value="1"/>
</dbReference>
<evidence type="ECO:0000256" key="7">
    <source>
        <dbReference type="HAMAP-Rule" id="MF_00090"/>
    </source>
</evidence>
<dbReference type="GO" id="GO:0032259">
    <property type="term" value="P:methylation"/>
    <property type="evidence" value="ECO:0007669"/>
    <property type="project" value="UniProtKB-KW"/>
</dbReference>
<dbReference type="SUPFAM" id="SSF53335">
    <property type="entry name" value="S-adenosyl-L-methionine-dependent methyltransferases"/>
    <property type="match status" value="1"/>
</dbReference>
<dbReference type="NCBIfam" id="TIGR00080">
    <property type="entry name" value="pimt"/>
    <property type="match status" value="1"/>
</dbReference>
<dbReference type="CDD" id="cd02440">
    <property type="entry name" value="AdoMet_MTases"/>
    <property type="match status" value="1"/>
</dbReference>
<evidence type="ECO:0000256" key="6">
    <source>
        <dbReference type="ARBA" id="ARBA00022691"/>
    </source>
</evidence>
<dbReference type="Pfam" id="PF01135">
    <property type="entry name" value="PCMT"/>
    <property type="match status" value="1"/>
</dbReference>
<sequence length="222" mass="24737">MQTDLYKHKGMRRGLVKQLRDKGIRDERVLAAIEAVPRHFFFEKAFLEQAYQDKAFPIGEGQTISQPYTVAFQTELLKLKPTDKVLEIGTGSGYQCCVLLQITPSVYTIEYNKALYEKAVKFFKTYGLFPHTFHGDGSQGLPAHAPYDKIIVTAGAPGIPKTLVSQLNIGGILVIPVGGESSQKMLRITRTGENEFTQEEFSSFKFVPLLGKSGWDSPPFQG</sequence>
<evidence type="ECO:0000256" key="1">
    <source>
        <dbReference type="ARBA" id="ARBA00004496"/>
    </source>
</evidence>
<name>A0ABR7XCX8_9BACT</name>
<keyword evidence="5 7" id="KW-0808">Transferase</keyword>
<dbReference type="RefSeq" id="WP_191182286.1">
    <property type="nucleotide sequence ID" value="NZ_JACXAJ010000001.1"/>
</dbReference>
<feature type="active site" evidence="7">
    <location>
        <position position="65"/>
    </location>
</feature>
<evidence type="ECO:0000256" key="2">
    <source>
        <dbReference type="ARBA" id="ARBA00005369"/>
    </source>
</evidence>
<protein>
    <recommendedName>
        <fullName evidence="7">Protein-L-isoaspartate O-methyltransferase</fullName>
        <ecNumber evidence="7">2.1.1.77</ecNumber>
    </recommendedName>
    <alternativeName>
        <fullName evidence="7">L-isoaspartyl protein carboxyl methyltransferase</fullName>
    </alternativeName>
    <alternativeName>
        <fullName evidence="7">Protein L-isoaspartyl methyltransferase</fullName>
    </alternativeName>
    <alternativeName>
        <fullName evidence="7">Protein-beta-aspartate methyltransferase</fullName>
        <shortName evidence="7">PIMT</shortName>
    </alternativeName>
</protein>
<keyword evidence="3 7" id="KW-0963">Cytoplasm</keyword>
<evidence type="ECO:0000256" key="4">
    <source>
        <dbReference type="ARBA" id="ARBA00022603"/>
    </source>
</evidence>
<dbReference type="Proteomes" id="UP000625551">
    <property type="component" value="Unassembled WGS sequence"/>
</dbReference>
<evidence type="ECO:0000256" key="5">
    <source>
        <dbReference type="ARBA" id="ARBA00022679"/>
    </source>
</evidence>
<evidence type="ECO:0000256" key="3">
    <source>
        <dbReference type="ARBA" id="ARBA00022490"/>
    </source>
</evidence>
<evidence type="ECO:0000313" key="9">
    <source>
        <dbReference type="Proteomes" id="UP000625551"/>
    </source>
</evidence>
<dbReference type="EC" id="2.1.1.77" evidence="7"/>
<dbReference type="InterPro" id="IPR029063">
    <property type="entry name" value="SAM-dependent_MTases_sf"/>
</dbReference>
<comment type="catalytic activity">
    <reaction evidence="7">
        <text>[protein]-L-isoaspartate + S-adenosyl-L-methionine = [protein]-L-isoaspartate alpha-methyl ester + S-adenosyl-L-homocysteine</text>
        <dbReference type="Rhea" id="RHEA:12705"/>
        <dbReference type="Rhea" id="RHEA-COMP:12143"/>
        <dbReference type="Rhea" id="RHEA-COMP:12144"/>
        <dbReference type="ChEBI" id="CHEBI:57856"/>
        <dbReference type="ChEBI" id="CHEBI:59789"/>
        <dbReference type="ChEBI" id="CHEBI:90596"/>
        <dbReference type="ChEBI" id="CHEBI:90598"/>
        <dbReference type="EC" id="2.1.1.77"/>
    </reaction>
</comment>
<keyword evidence="9" id="KW-1185">Reference proteome</keyword>
<dbReference type="PANTHER" id="PTHR11579:SF0">
    <property type="entry name" value="PROTEIN-L-ISOASPARTATE(D-ASPARTATE) O-METHYLTRANSFERASE"/>
    <property type="match status" value="1"/>
</dbReference>
<dbReference type="PANTHER" id="PTHR11579">
    <property type="entry name" value="PROTEIN-L-ISOASPARTATE O-METHYLTRANSFERASE"/>
    <property type="match status" value="1"/>
</dbReference>
<evidence type="ECO:0000313" key="8">
    <source>
        <dbReference type="EMBL" id="MBD1396153.1"/>
    </source>
</evidence>
<dbReference type="InterPro" id="IPR000682">
    <property type="entry name" value="PCMT"/>
</dbReference>